<dbReference type="PRINTS" id="PR00463">
    <property type="entry name" value="EP450I"/>
</dbReference>
<evidence type="ECO:0000256" key="2">
    <source>
        <dbReference type="ARBA" id="ARBA00010617"/>
    </source>
</evidence>
<evidence type="ECO:0000256" key="10">
    <source>
        <dbReference type="SAM" id="MobiDB-lite"/>
    </source>
</evidence>
<dbReference type="InterPro" id="IPR036396">
    <property type="entry name" value="Cyt_P450_sf"/>
</dbReference>
<feature type="region of interest" description="Disordered" evidence="10">
    <location>
        <begin position="41"/>
        <end position="92"/>
    </location>
</feature>
<evidence type="ECO:0000256" key="8">
    <source>
        <dbReference type="PIRSR" id="PIRSR602401-1"/>
    </source>
</evidence>
<comment type="cofactor">
    <cofactor evidence="8">
        <name>heme</name>
        <dbReference type="ChEBI" id="CHEBI:30413"/>
    </cofactor>
</comment>
<evidence type="ECO:0000256" key="3">
    <source>
        <dbReference type="ARBA" id="ARBA00022617"/>
    </source>
</evidence>
<evidence type="ECO:0000256" key="1">
    <source>
        <dbReference type="ARBA" id="ARBA00005701"/>
    </source>
</evidence>
<proteinExistence type="inferred from homology"/>
<evidence type="ECO:0000313" key="11">
    <source>
        <dbReference type="EMBL" id="AWP14552.1"/>
    </source>
</evidence>
<dbReference type="Pfam" id="PF00067">
    <property type="entry name" value="p450"/>
    <property type="match status" value="1"/>
</dbReference>
<gene>
    <name evidence="11" type="ORF">SMAX5B_008807</name>
</gene>
<dbReference type="GO" id="GO:0020037">
    <property type="term" value="F:heme binding"/>
    <property type="evidence" value="ECO:0007669"/>
    <property type="project" value="InterPro"/>
</dbReference>
<dbReference type="InterPro" id="IPR050705">
    <property type="entry name" value="Cytochrome_P450_3A"/>
</dbReference>
<dbReference type="Gene3D" id="1.10.630.10">
    <property type="entry name" value="Cytochrome P450"/>
    <property type="match status" value="1"/>
</dbReference>
<evidence type="ECO:0000256" key="5">
    <source>
        <dbReference type="ARBA" id="ARBA00023002"/>
    </source>
</evidence>
<sequence length="455" mass="50970">MSVLRSLLCASSRGRVVSGGLTVDRVFTGCCRAASGAAAGKEPLKKAKTPQGRFDGPEEKSRDVLEKYPDDVNPATKEKGGPRGPEPTRYGDWERKGRCSLCILSPRLGDVQVTQVVRHALVLGKLGELGLLHLEPGLGPALHGVAVLLLRRHVRPAEPVLVRCLDLQPIERVALHLPRDLPRPPVLADPLLAGDALPQQGEGFLSYLTHRFTFGTIVESRILQQQRMTVMSRRQPRGSVKIEIEQFKNTKTVKNVISCALTTVLPGCLRSGSRLIRGSDTFNPLVLHFLKFYFSLSGKKHAPVSYEDLLRLQYLDQVISESMRFIPTAPRLERTCKKTTQLHGVTVPEGTLVGIPVSLLHKDPRFWSSPELFRPERFSKDSGEEVNPYVYMPFGLGPRNCVGMRYAVLVVKMVIVRLLQHYTLETCRDTMIPLEFDWKFQPTKPIKLNFVPRRH</sequence>
<dbReference type="InterPro" id="IPR012875">
    <property type="entry name" value="SDHF4"/>
</dbReference>
<accession>A0A2U9CI56</accession>
<evidence type="ECO:0000313" key="12">
    <source>
        <dbReference type="Proteomes" id="UP000246464"/>
    </source>
</evidence>
<organism evidence="11 12">
    <name type="scientific">Scophthalmus maximus</name>
    <name type="common">Turbot</name>
    <name type="synonym">Psetta maxima</name>
    <dbReference type="NCBI Taxonomy" id="52904"/>
    <lineage>
        <taxon>Eukaryota</taxon>
        <taxon>Metazoa</taxon>
        <taxon>Chordata</taxon>
        <taxon>Craniata</taxon>
        <taxon>Vertebrata</taxon>
        <taxon>Euteleostomi</taxon>
        <taxon>Actinopterygii</taxon>
        <taxon>Neopterygii</taxon>
        <taxon>Teleostei</taxon>
        <taxon>Neoteleostei</taxon>
        <taxon>Acanthomorphata</taxon>
        <taxon>Carangaria</taxon>
        <taxon>Pleuronectiformes</taxon>
        <taxon>Pleuronectoidei</taxon>
        <taxon>Scophthalmidae</taxon>
        <taxon>Scophthalmus</taxon>
    </lineage>
</organism>
<feature type="binding site" description="axial binding residue" evidence="8">
    <location>
        <position position="401"/>
    </location>
    <ligand>
        <name>heme</name>
        <dbReference type="ChEBI" id="CHEBI:30413"/>
    </ligand>
    <ligandPart>
        <name>Fe</name>
        <dbReference type="ChEBI" id="CHEBI:18248"/>
    </ligandPart>
</feature>
<protein>
    <submittedName>
        <fullName evidence="11">Putative cytochrome P450 3A27-like</fullName>
    </submittedName>
</protein>
<dbReference type="Proteomes" id="UP000246464">
    <property type="component" value="Chromosome 15"/>
</dbReference>
<dbReference type="Pfam" id="PF07896">
    <property type="entry name" value="DUF1674"/>
    <property type="match status" value="1"/>
</dbReference>
<dbReference type="InterPro" id="IPR017972">
    <property type="entry name" value="Cyt_P450_CS"/>
</dbReference>
<evidence type="ECO:0000256" key="7">
    <source>
        <dbReference type="ARBA" id="ARBA00023033"/>
    </source>
</evidence>
<keyword evidence="12" id="KW-1185">Reference proteome</keyword>
<keyword evidence="4 8" id="KW-0479">Metal-binding</keyword>
<evidence type="ECO:0000256" key="9">
    <source>
        <dbReference type="RuleBase" id="RU000461"/>
    </source>
</evidence>
<keyword evidence="7 9" id="KW-0503">Monooxygenase</keyword>
<dbReference type="PANTHER" id="PTHR24302:SF17">
    <property type="entry name" value="CYTOCHROME P450, FAMILY 3, SUBFAMILY C, POLYPEPTIDE 4-RELATED"/>
    <property type="match status" value="1"/>
</dbReference>
<evidence type="ECO:0000256" key="4">
    <source>
        <dbReference type="ARBA" id="ARBA00022723"/>
    </source>
</evidence>
<dbReference type="EMBL" id="CP026257">
    <property type="protein sequence ID" value="AWP14552.1"/>
    <property type="molecule type" value="Genomic_DNA"/>
</dbReference>
<dbReference type="GO" id="GO:0008395">
    <property type="term" value="F:steroid hydroxylase activity"/>
    <property type="evidence" value="ECO:0007669"/>
    <property type="project" value="TreeGrafter"/>
</dbReference>
<dbReference type="AlphaFoldDB" id="A0A2U9CI56"/>
<dbReference type="SUPFAM" id="SSF48264">
    <property type="entry name" value="Cytochrome P450"/>
    <property type="match status" value="1"/>
</dbReference>
<keyword evidence="3 8" id="KW-0349">Heme</keyword>
<name>A0A2U9CI56_SCOMX</name>
<comment type="similarity">
    <text evidence="2 9">Belongs to the cytochrome P450 family.</text>
</comment>
<keyword evidence="5 9" id="KW-0560">Oxidoreductase</keyword>
<dbReference type="PROSITE" id="PS00086">
    <property type="entry name" value="CYTOCHROME_P450"/>
    <property type="match status" value="1"/>
</dbReference>
<dbReference type="GO" id="GO:0016705">
    <property type="term" value="F:oxidoreductase activity, acting on paired donors, with incorporation or reduction of molecular oxygen"/>
    <property type="evidence" value="ECO:0007669"/>
    <property type="project" value="InterPro"/>
</dbReference>
<evidence type="ECO:0000256" key="6">
    <source>
        <dbReference type="ARBA" id="ARBA00023004"/>
    </source>
</evidence>
<keyword evidence="6 8" id="KW-0408">Iron</keyword>
<dbReference type="InterPro" id="IPR001128">
    <property type="entry name" value="Cyt_P450"/>
</dbReference>
<dbReference type="PANTHER" id="PTHR24302">
    <property type="entry name" value="CYTOCHROME P450 FAMILY 3"/>
    <property type="match status" value="1"/>
</dbReference>
<dbReference type="GO" id="GO:0005506">
    <property type="term" value="F:iron ion binding"/>
    <property type="evidence" value="ECO:0007669"/>
    <property type="project" value="InterPro"/>
</dbReference>
<feature type="compositionally biased region" description="Basic and acidic residues" evidence="10">
    <location>
        <begin position="55"/>
        <end position="81"/>
    </location>
</feature>
<reference evidence="11 12" key="1">
    <citation type="submission" date="2017-12" db="EMBL/GenBank/DDBJ databases">
        <title>Integrating genomic resources of turbot (Scophthalmus maximus) in depth evaluation of genetic and physical mapping variation across individuals.</title>
        <authorList>
            <person name="Martinez P."/>
        </authorList>
    </citation>
    <scope>NUCLEOTIDE SEQUENCE [LARGE SCALE GENOMIC DNA]</scope>
</reference>
<dbReference type="InterPro" id="IPR002401">
    <property type="entry name" value="Cyt_P450_E_grp-I"/>
</dbReference>
<comment type="similarity">
    <text evidence="1">Belongs to the SDHAF4 family.</text>
</comment>